<dbReference type="SUPFAM" id="SSF103473">
    <property type="entry name" value="MFS general substrate transporter"/>
    <property type="match status" value="1"/>
</dbReference>
<accession>A0A914C6R7</accession>
<dbReference type="Gene3D" id="1.20.1250.20">
    <property type="entry name" value="MFS general substrate transporter like domains"/>
    <property type="match status" value="3"/>
</dbReference>
<comment type="subcellular location">
    <subcellularLocation>
        <location evidence="1">Membrane</location>
        <topology evidence="1">Multi-pass membrane protein</topology>
    </subcellularLocation>
</comment>
<dbReference type="InterPro" id="IPR036259">
    <property type="entry name" value="MFS_trans_sf"/>
</dbReference>
<keyword evidence="8" id="KW-1185">Reference proteome</keyword>
<feature type="transmembrane region" description="Helical" evidence="6">
    <location>
        <begin position="172"/>
        <end position="193"/>
    </location>
</feature>
<protein>
    <submittedName>
        <fullName evidence="9">Major facilitator superfamily associated domain-containing protein</fullName>
    </submittedName>
</protein>
<evidence type="ECO:0000256" key="2">
    <source>
        <dbReference type="ARBA" id="ARBA00005241"/>
    </source>
</evidence>
<feature type="transmembrane region" description="Helical" evidence="6">
    <location>
        <begin position="36"/>
        <end position="55"/>
    </location>
</feature>
<dbReference type="GO" id="GO:0016020">
    <property type="term" value="C:membrane"/>
    <property type="evidence" value="ECO:0007669"/>
    <property type="project" value="UniProtKB-SubCell"/>
</dbReference>
<evidence type="ECO:0000256" key="4">
    <source>
        <dbReference type="ARBA" id="ARBA00022989"/>
    </source>
</evidence>
<proteinExistence type="inferred from homology"/>
<dbReference type="InterPro" id="IPR051717">
    <property type="entry name" value="MFS_MFSD6"/>
</dbReference>
<sequence length="580" mass="63775">MTAAQAGILLGIRPLVEFVAGPFWGLFADRFRKGKLLLLFSLGAFIVFTLAIGFVQPNTPWCVVLDKNTSVEKCPRGMILEPAGKIIKGGAIGYIKEATGLGRKKRDTTGNQILDTIIDLSTFDRKEDMVAGMAPEYITKNQVCNYDEEKYGILVSPPHSTRVYREPAVQQAFMLLLLLVALGEFFSSPAPALADGYTLNLVSDQPKEFGKIRLFGSIGWALAMFIMGIGLDFSDTFRNHPCPTKNTTEKNYILCFVACTLLAGACMIVATQFRFSSHHEQHRPDAVGGLVMDTRIDEVDPAVAQKTRAKQIQANTMVEEAPWKSVLKAMMNVHLILYLLSVVCVGIGAGIVFAFLYWHLQDIGGSPVLFGFCSIINHSAEIAIYFHSFNIINKFGYVKTMYGCLGTNVIRFLLISWISNPWMILPLQAVQGCVLGLTWSTASSYISLVSPAHLKPTSQYMLLLLYHGLGKGLGTIIGGFIIASIGTRGMFFLLAFITAIVLGANYLANRLLKFDAIKYSHEFEDDVGDTLAPQGMPLRALDNKITDAFNQTSVINTNYGSIGPDPQDDAYDRYVSNPYG</sequence>
<dbReference type="WBParaSite" id="ACRNAN_Path_34.g132.t1">
    <property type="protein sequence ID" value="ACRNAN_Path_34.g132.t1"/>
    <property type="gene ID" value="ACRNAN_Path_34.g132"/>
</dbReference>
<feature type="transmembrane region" description="Helical" evidence="6">
    <location>
        <begin position="489"/>
        <end position="508"/>
    </location>
</feature>
<evidence type="ECO:0000256" key="6">
    <source>
        <dbReference type="SAM" id="Phobius"/>
    </source>
</evidence>
<reference evidence="9" key="1">
    <citation type="submission" date="2022-11" db="UniProtKB">
        <authorList>
            <consortium name="WormBaseParasite"/>
        </authorList>
    </citation>
    <scope>IDENTIFICATION</scope>
</reference>
<feature type="domain" description="Major facilitator superfamily associated" evidence="7">
    <location>
        <begin position="2"/>
        <end position="491"/>
    </location>
</feature>
<keyword evidence="5 6" id="KW-0472">Membrane</keyword>
<dbReference type="Proteomes" id="UP000887540">
    <property type="component" value="Unplaced"/>
</dbReference>
<organism evidence="8 9">
    <name type="scientific">Acrobeloides nanus</name>
    <dbReference type="NCBI Taxonomy" id="290746"/>
    <lineage>
        <taxon>Eukaryota</taxon>
        <taxon>Metazoa</taxon>
        <taxon>Ecdysozoa</taxon>
        <taxon>Nematoda</taxon>
        <taxon>Chromadorea</taxon>
        <taxon>Rhabditida</taxon>
        <taxon>Tylenchina</taxon>
        <taxon>Cephalobomorpha</taxon>
        <taxon>Cephaloboidea</taxon>
        <taxon>Cephalobidae</taxon>
        <taxon>Acrobeloides</taxon>
    </lineage>
</organism>
<evidence type="ECO:0000313" key="9">
    <source>
        <dbReference type="WBParaSite" id="ACRNAN_Path_34.g132.t1"/>
    </source>
</evidence>
<evidence type="ECO:0000256" key="1">
    <source>
        <dbReference type="ARBA" id="ARBA00004141"/>
    </source>
</evidence>
<feature type="transmembrane region" description="Helical" evidence="6">
    <location>
        <begin position="424"/>
        <end position="448"/>
    </location>
</feature>
<comment type="similarity">
    <text evidence="2">Belongs to the major facilitator superfamily. MFSD6 family.</text>
</comment>
<feature type="transmembrane region" description="Helical" evidence="6">
    <location>
        <begin position="400"/>
        <end position="418"/>
    </location>
</feature>
<dbReference type="PANTHER" id="PTHR16172:SF2">
    <property type="entry name" value="MAJOR FACILITATOR SUPERFAMILY DOMAIN-CONTAINING PROTEIN 6"/>
    <property type="match status" value="1"/>
</dbReference>
<dbReference type="InterPro" id="IPR024989">
    <property type="entry name" value="MFS_assoc_dom"/>
</dbReference>
<keyword evidence="3 6" id="KW-0812">Transmembrane</keyword>
<dbReference type="AlphaFoldDB" id="A0A914C6R7"/>
<feature type="transmembrane region" description="Helical" evidence="6">
    <location>
        <begin position="251"/>
        <end position="273"/>
    </location>
</feature>
<evidence type="ECO:0000256" key="3">
    <source>
        <dbReference type="ARBA" id="ARBA00022692"/>
    </source>
</evidence>
<evidence type="ECO:0000259" key="7">
    <source>
        <dbReference type="Pfam" id="PF12832"/>
    </source>
</evidence>
<evidence type="ECO:0000256" key="5">
    <source>
        <dbReference type="ARBA" id="ARBA00023136"/>
    </source>
</evidence>
<dbReference type="Pfam" id="PF12832">
    <property type="entry name" value="MFS_1_like"/>
    <property type="match status" value="1"/>
</dbReference>
<dbReference type="CDD" id="cd17335">
    <property type="entry name" value="MFS_MFSD6"/>
    <property type="match status" value="1"/>
</dbReference>
<feature type="transmembrane region" description="Helical" evidence="6">
    <location>
        <begin position="214"/>
        <end position="231"/>
    </location>
</feature>
<feature type="transmembrane region" description="Helical" evidence="6">
    <location>
        <begin position="6"/>
        <end position="27"/>
    </location>
</feature>
<dbReference type="PANTHER" id="PTHR16172">
    <property type="entry name" value="MAJOR FACILITATOR SUPERFAMILY DOMAIN-CONTAINING PROTEIN 6-LIKE"/>
    <property type="match status" value="1"/>
</dbReference>
<feature type="transmembrane region" description="Helical" evidence="6">
    <location>
        <begin position="460"/>
        <end position="483"/>
    </location>
</feature>
<keyword evidence="4 6" id="KW-1133">Transmembrane helix</keyword>
<evidence type="ECO:0000313" key="8">
    <source>
        <dbReference type="Proteomes" id="UP000887540"/>
    </source>
</evidence>
<feature type="transmembrane region" description="Helical" evidence="6">
    <location>
        <begin position="335"/>
        <end position="357"/>
    </location>
</feature>
<name>A0A914C6R7_9BILA</name>